<gene>
    <name evidence="4" type="ORF">GOZ95_19085</name>
</gene>
<evidence type="ECO:0000313" key="4">
    <source>
        <dbReference type="EMBL" id="MUZ59551.1"/>
    </source>
</evidence>
<evidence type="ECO:0000256" key="1">
    <source>
        <dbReference type="ARBA" id="ARBA00004328"/>
    </source>
</evidence>
<keyword evidence="2" id="KW-0732">Signal</keyword>
<dbReference type="SUPFAM" id="SSF56563">
    <property type="entry name" value="Major capsid protein gp5"/>
    <property type="match status" value="1"/>
</dbReference>
<dbReference type="InterPro" id="IPR054612">
    <property type="entry name" value="Phage_capsid-like_C"/>
</dbReference>
<dbReference type="RefSeq" id="WP_156548701.1">
    <property type="nucleotide sequence ID" value="NZ_JABAEJ010000006.1"/>
</dbReference>
<evidence type="ECO:0000256" key="2">
    <source>
        <dbReference type="SAM" id="SignalP"/>
    </source>
</evidence>
<evidence type="ECO:0000313" key="5">
    <source>
        <dbReference type="Proteomes" id="UP000436692"/>
    </source>
</evidence>
<sequence>MTIHSPIAAAAAAHLLASAAPLRTKNTPGDPLDVLAQKFGAHVSQVLEKLGATNDELNGVKTQLFELEQKAGRASLGGGHYEPETWGAAFTKSRSAELQRLSSERGRTSFEIKATITSATTDANGSAGGLVIPHRDQLVMMPKRRLAIRNLLNVVQVSSGSVEYPEQTGRVNNAAMVAEGGLKPQSDLKFDMKTVPIRTIAHWMKASKQILEDSPQLRDFIDQELRYGLALVEEGQILYGDGTGQNLTGMVSRATGFAAPMVIADANEIDKIGLAILQASLTNTPPDGIVIHPSDWWRMRLTKDADGKYLLGDPQTAVQPSLFGLPVVTTEAMTADKFLVGSFQSQTLYDRWEARVEVGFENDDFTRNLVTILGEERIGLATKRPEALIYGDFGNVA</sequence>
<dbReference type="Proteomes" id="UP000436692">
    <property type="component" value="Unassembled WGS sequence"/>
</dbReference>
<dbReference type="NCBIfam" id="TIGR01554">
    <property type="entry name" value="major_cap_HK97"/>
    <property type="match status" value="1"/>
</dbReference>
<name>A0AAE4WEV6_AGRVI</name>
<accession>A0AAE4WEV6</accession>
<protein>
    <submittedName>
        <fullName evidence="4">Phage major capsid protein</fullName>
    </submittedName>
</protein>
<dbReference type="Gene3D" id="3.30.2400.10">
    <property type="entry name" value="Major capsid protein gp5"/>
    <property type="match status" value="1"/>
</dbReference>
<dbReference type="InterPro" id="IPR024455">
    <property type="entry name" value="Phage_capsid"/>
</dbReference>
<comment type="subcellular location">
    <subcellularLocation>
        <location evidence="1">Virion</location>
    </subcellularLocation>
</comment>
<organism evidence="4 5">
    <name type="scientific">Agrobacterium vitis</name>
    <name type="common">Rhizobium vitis</name>
    <dbReference type="NCBI Taxonomy" id="373"/>
    <lineage>
        <taxon>Bacteria</taxon>
        <taxon>Pseudomonadati</taxon>
        <taxon>Pseudomonadota</taxon>
        <taxon>Alphaproteobacteria</taxon>
        <taxon>Hyphomicrobiales</taxon>
        <taxon>Rhizobiaceae</taxon>
        <taxon>Rhizobium/Agrobacterium group</taxon>
        <taxon>Agrobacterium</taxon>
    </lineage>
</organism>
<dbReference type="Gene3D" id="3.30.2320.10">
    <property type="entry name" value="hypothetical protein PF0899 domain"/>
    <property type="match status" value="1"/>
</dbReference>
<feature type="signal peptide" evidence="2">
    <location>
        <begin position="1"/>
        <end position="19"/>
    </location>
</feature>
<evidence type="ECO:0000259" key="3">
    <source>
        <dbReference type="Pfam" id="PF05065"/>
    </source>
</evidence>
<dbReference type="AlphaFoldDB" id="A0AAE4WEV6"/>
<reference evidence="4 5" key="1">
    <citation type="submission" date="2019-12" db="EMBL/GenBank/DDBJ databases">
        <title>Whole-genome sequencing of Allorhizobium vitis.</title>
        <authorList>
            <person name="Gan H.M."/>
            <person name="Szegedi E."/>
            <person name="Burr T."/>
            <person name="Savka M.A."/>
        </authorList>
    </citation>
    <scope>NUCLEOTIDE SEQUENCE [LARGE SCALE GENOMIC DNA]</scope>
    <source>
        <strain evidence="4 5">CG989</strain>
    </source>
</reference>
<dbReference type="EMBL" id="WPHM01000011">
    <property type="protein sequence ID" value="MUZ59551.1"/>
    <property type="molecule type" value="Genomic_DNA"/>
</dbReference>
<dbReference type="Pfam" id="PF05065">
    <property type="entry name" value="Phage_capsid"/>
    <property type="match status" value="1"/>
</dbReference>
<comment type="caution">
    <text evidence="4">The sequence shown here is derived from an EMBL/GenBank/DDBJ whole genome shotgun (WGS) entry which is preliminary data.</text>
</comment>
<feature type="chain" id="PRO_5042293997" evidence="2">
    <location>
        <begin position="20"/>
        <end position="397"/>
    </location>
</feature>
<proteinExistence type="predicted"/>
<feature type="domain" description="Phage capsid-like C-terminal" evidence="3">
    <location>
        <begin position="128"/>
        <end position="393"/>
    </location>
</feature>